<name>A0A927K261_9ACTN</name>
<dbReference type="RefSeq" id="WP_192139722.1">
    <property type="nucleotide sequence ID" value="NZ_JACYXZ010000001.1"/>
</dbReference>
<dbReference type="EMBL" id="JACYXZ010000001">
    <property type="protein sequence ID" value="MBD8868236.1"/>
    <property type="molecule type" value="Genomic_DNA"/>
</dbReference>
<keyword evidence="2" id="KW-1185">Reference proteome</keyword>
<dbReference type="AlphaFoldDB" id="A0A927K261"/>
<evidence type="ECO:0000313" key="1">
    <source>
        <dbReference type="EMBL" id="MBD8868236.1"/>
    </source>
</evidence>
<proteinExistence type="predicted"/>
<dbReference type="Proteomes" id="UP000616839">
    <property type="component" value="Unassembled WGS sequence"/>
</dbReference>
<dbReference type="SUPFAM" id="SSF55961">
    <property type="entry name" value="Bet v1-like"/>
    <property type="match status" value="1"/>
</dbReference>
<accession>A0A927K261</accession>
<protein>
    <submittedName>
        <fullName evidence="1">DUF2867 domain-containing protein</fullName>
    </submittedName>
</protein>
<dbReference type="Pfam" id="PF11066">
    <property type="entry name" value="DUF2867"/>
    <property type="match status" value="1"/>
</dbReference>
<dbReference type="InterPro" id="IPR021295">
    <property type="entry name" value="DUF2867"/>
</dbReference>
<gene>
    <name evidence="1" type="ORF">IE331_01240</name>
</gene>
<reference evidence="1" key="1">
    <citation type="submission" date="2020-09" db="EMBL/GenBank/DDBJ databases">
        <title>Nocardioides sp. strain MJB4 16S ribosomal RNA gene Genome sequencing and assembly.</title>
        <authorList>
            <person name="Kim I."/>
        </authorList>
    </citation>
    <scope>NUCLEOTIDE SEQUENCE</scope>
    <source>
        <strain evidence="1">MJB4</strain>
    </source>
</reference>
<sequence length="155" mass="16588">MRLTTSTRSTAVPMPPESAYAVVASGRPGPQWYADAAPLVLRGALDRVLGGPGRRWPAPDRPLLSRGDRVGFWRVVAAGDGVLDLEAEVRAPGSVRLRTEVLPDGPGSRVDQRVSFAPDGLLGAAYLLADLPARETLIALVHRRLLRDLTAAPPR</sequence>
<organism evidence="1 2">
    <name type="scientific">Nocardioides donggukensis</name>
    <dbReference type="NCBI Taxonomy" id="2774019"/>
    <lineage>
        <taxon>Bacteria</taxon>
        <taxon>Bacillati</taxon>
        <taxon>Actinomycetota</taxon>
        <taxon>Actinomycetes</taxon>
        <taxon>Propionibacteriales</taxon>
        <taxon>Nocardioidaceae</taxon>
        <taxon>Nocardioides</taxon>
    </lineage>
</organism>
<comment type="caution">
    <text evidence="1">The sequence shown here is derived from an EMBL/GenBank/DDBJ whole genome shotgun (WGS) entry which is preliminary data.</text>
</comment>
<evidence type="ECO:0000313" key="2">
    <source>
        <dbReference type="Proteomes" id="UP000616839"/>
    </source>
</evidence>